<gene>
    <name evidence="6" type="ORF">EYF70_05635</name>
    <name evidence="5" type="ORF">GCM10007387_39940</name>
</gene>
<dbReference type="InterPro" id="IPR014031">
    <property type="entry name" value="Ketoacyl_synth_C"/>
</dbReference>
<feature type="domain" description="Ketosynthase family 3 (KS3)" evidence="4">
    <location>
        <begin position="1"/>
        <end position="391"/>
    </location>
</feature>
<evidence type="ECO:0000256" key="3">
    <source>
        <dbReference type="RuleBase" id="RU003694"/>
    </source>
</evidence>
<dbReference type="InterPro" id="IPR020841">
    <property type="entry name" value="PKS_Beta-ketoAc_synthase_dom"/>
</dbReference>
<name>A0A411X728_9BURK</name>
<keyword evidence="2 3" id="KW-0808">Transferase</keyword>
<dbReference type="InterPro" id="IPR014030">
    <property type="entry name" value="Ketoacyl_synth_N"/>
</dbReference>
<dbReference type="PANTHER" id="PTHR11712:SF320">
    <property type="entry name" value="BETA-KETOACYL SYNTHASE"/>
    <property type="match status" value="1"/>
</dbReference>
<dbReference type="CDD" id="cd00834">
    <property type="entry name" value="KAS_I_II"/>
    <property type="match status" value="1"/>
</dbReference>
<dbReference type="PANTHER" id="PTHR11712">
    <property type="entry name" value="POLYKETIDE SYNTHASE-RELATED"/>
    <property type="match status" value="1"/>
</dbReference>
<dbReference type="Pfam" id="PF02801">
    <property type="entry name" value="Ketoacyl-synt_C"/>
    <property type="match status" value="1"/>
</dbReference>
<dbReference type="Pfam" id="PF00109">
    <property type="entry name" value="ketoacyl-synt"/>
    <property type="match status" value="1"/>
</dbReference>
<reference evidence="5" key="1">
    <citation type="journal article" date="2014" name="Int. J. Syst. Evol. Microbiol.">
        <title>Complete genome sequence of Corynebacterium casei LMG S-19264T (=DSM 44701T), isolated from a smear-ripened cheese.</title>
        <authorList>
            <consortium name="US DOE Joint Genome Institute (JGI-PGF)"/>
            <person name="Walter F."/>
            <person name="Albersmeier A."/>
            <person name="Kalinowski J."/>
            <person name="Ruckert C."/>
        </authorList>
    </citation>
    <scope>NUCLEOTIDE SEQUENCE</scope>
    <source>
        <strain evidence="5">KCTC 12343</strain>
    </source>
</reference>
<evidence type="ECO:0000313" key="5">
    <source>
        <dbReference type="EMBL" id="GGY53555.1"/>
    </source>
</evidence>
<organism evidence="5 8">
    <name type="scientific">Pseudoduganella albidiflava</name>
    <dbReference type="NCBI Taxonomy" id="321983"/>
    <lineage>
        <taxon>Bacteria</taxon>
        <taxon>Pseudomonadati</taxon>
        <taxon>Pseudomonadota</taxon>
        <taxon>Betaproteobacteria</taxon>
        <taxon>Burkholderiales</taxon>
        <taxon>Oxalobacteraceae</taxon>
        <taxon>Telluria group</taxon>
        <taxon>Pseudoduganella</taxon>
    </lineage>
</organism>
<keyword evidence="7" id="KW-1185">Reference proteome</keyword>
<dbReference type="Gene3D" id="3.10.129.10">
    <property type="entry name" value="Hotdog Thioesterase"/>
    <property type="match status" value="1"/>
</dbReference>
<dbReference type="EMBL" id="BMWV01000009">
    <property type="protein sequence ID" value="GGY53555.1"/>
    <property type="molecule type" value="Genomic_DNA"/>
</dbReference>
<dbReference type="GO" id="GO:0006633">
    <property type="term" value="P:fatty acid biosynthetic process"/>
    <property type="evidence" value="ECO:0007669"/>
    <property type="project" value="TreeGrafter"/>
</dbReference>
<evidence type="ECO:0000256" key="2">
    <source>
        <dbReference type="ARBA" id="ARBA00022679"/>
    </source>
</evidence>
<proteinExistence type="inferred from homology"/>
<dbReference type="GO" id="GO:0004315">
    <property type="term" value="F:3-oxoacyl-[acyl-carrier-protein] synthase activity"/>
    <property type="evidence" value="ECO:0007669"/>
    <property type="project" value="TreeGrafter"/>
</dbReference>
<sequence>MNVYLNECGIVCALGTGLAEVRANLFAGTPGTLPATECSPGRELPLGQVRAALPSVAHLPPAQRSRNNALALAALAQIRPAVDAAVARFGADRVGVIIGTSTSGIAETEKALMHRAAHGELAPGFHYGQQEMGSPAALLADELGIAGPAYVHSSACSSSAKAMASAARLIRMGLCDAVLTGGVDSLCTFTVAGFSALESVSAARCNPMSANRDGINIGEGAALFLLTREPAAVTLAGWGESSDGHHMSAPDPAGGGARIAMLDALRRAGLQPADIDYINMHGTATQQNDAMESKVIAGLFGCEVPASSTKPFTGHTLGAAAAIEAALCWLALQPDNDRGALPPHLWDGVPDAALPALNLVPVGATLGRPVRHVMSNSFAFGGSNAVLVLGRAAPLAQDAATLPPVADILPHSGQMVLLDRVVSVGDDDLCAEVVIRPDSMFCDGTAVGAWVGIEYMAQAIAAHAGWLARRRGDAVKVGFLLGSRKYEAGVPAFDVGSVLHVHAHRALQGDNGLGAFECRIDAGGNTVATATVTVFQPDNVNEFLSGGTAV</sequence>
<dbReference type="InterPro" id="IPR016039">
    <property type="entry name" value="Thiolase-like"/>
</dbReference>
<evidence type="ECO:0000256" key="1">
    <source>
        <dbReference type="ARBA" id="ARBA00008467"/>
    </source>
</evidence>
<accession>A0A411X728</accession>
<dbReference type="InterPro" id="IPR029069">
    <property type="entry name" value="HotDog_dom_sf"/>
</dbReference>
<dbReference type="SUPFAM" id="SSF54637">
    <property type="entry name" value="Thioesterase/thiol ester dehydrase-isomerase"/>
    <property type="match status" value="1"/>
</dbReference>
<dbReference type="CDD" id="cd01289">
    <property type="entry name" value="FabA_like"/>
    <property type="match status" value="1"/>
</dbReference>
<dbReference type="Proteomes" id="UP000628442">
    <property type="component" value="Unassembled WGS sequence"/>
</dbReference>
<evidence type="ECO:0000313" key="6">
    <source>
        <dbReference type="EMBL" id="QBI04856.1"/>
    </source>
</evidence>
<dbReference type="SMART" id="SM00825">
    <property type="entry name" value="PKS_KS"/>
    <property type="match status" value="1"/>
</dbReference>
<evidence type="ECO:0000259" key="4">
    <source>
        <dbReference type="PROSITE" id="PS52004"/>
    </source>
</evidence>
<dbReference type="PROSITE" id="PS52004">
    <property type="entry name" value="KS3_2"/>
    <property type="match status" value="1"/>
</dbReference>
<evidence type="ECO:0000313" key="7">
    <source>
        <dbReference type="Proteomes" id="UP000292307"/>
    </source>
</evidence>
<dbReference type="Proteomes" id="UP000292307">
    <property type="component" value="Chromosome"/>
</dbReference>
<evidence type="ECO:0000313" key="8">
    <source>
        <dbReference type="Proteomes" id="UP000628442"/>
    </source>
</evidence>
<dbReference type="GO" id="GO:0005829">
    <property type="term" value="C:cytosol"/>
    <property type="evidence" value="ECO:0007669"/>
    <property type="project" value="TreeGrafter"/>
</dbReference>
<dbReference type="EMBL" id="CP036401">
    <property type="protein sequence ID" value="QBI04856.1"/>
    <property type="molecule type" value="Genomic_DNA"/>
</dbReference>
<dbReference type="OrthoDB" id="9808669at2"/>
<dbReference type="InterPro" id="IPR016776">
    <property type="entry name" value="ApeP-like_dehydratase"/>
</dbReference>
<protein>
    <submittedName>
        <fullName evidence="6">Beta-ketoacyl-ACP synthase</fullName>
    </submittedName>
</protein>
<dbReference type="SUPFAM" id="SSF53901">
    <property type="entry name" value="Thiolase-like"/>
    <property type="match status" value="2"/>
</dbReference>
<dbReference type="NCBIfam" id="NF006618">
    <property type="entry name" value="PRK09185.1"/>
    <property type="match status" value="1"/>
</dbReference>
<dbReference type="InterPro" id="IPR000794">
    <property type="entry name" value="Beta-ketoacyl_synthase"/>
</dbReference>
<comment type="similarity">
    <text evidence="1 3">Belongs to the thiolase-like superfamily. Beta-ketoacyl-ACP synthases family.</text>
</comment>
<dbReference type="Gene3D" id="3.40.47.10">
    <property type="match status" value="1"/>
</dbReference>
<reference evidence="6 7" key="2">
    <citation type="submission" date="2019-02" db="EMBL/GenBank/DDBJ databases">
        <title>Draft Genome Sequences of Six Type Strains of the Genus Massilia.</title>
        <authorList>
            <person name="Miess H."/>
            <person name="Frediansyhah A."/>
            <person name="Gross H."/>
        </authorList>
    </citation>
    <scope>NUCLEOTIDE SEQUENCE [LARGE SCALE GENOMIC DNA]</scope>
    <source>
        <strain evidence="6 7">DSM 17472</strain>
    </source>
</reference>
<reference evidence="5" key="3">
    <citation type="submission" date="2022-12" db="EMBL/GenBank/DDBJ databases">
        <authorList>
            <person name="Sun Q."/>
            <person name="Kim S."/>
        </authorList>
    </citation>
    <scope>NUCLEOTIDE SEQUENCE</scope>
    <source>
        <strain evidence="5">KCTC 12343</strain>
    </source>
</reference>
<dbReference type="Pfam" id="PF22817">
    <property type="entry name" value="ApeP-like"/>
    <property type="match status" value="1"/>
</dbReference>
<dbReference type="AlphaFoldDB" id="A0A411X728"/>